<reference evidence="10" key="1">
    <citation type="submission" date="2025-08" db="UniProtKB">
        <authorList>
            <consortium name="RefSeq"/>
        </authorList>
    </citation>
    <scope>IDENTIFICATION</scope>
    <source>
        <tissue evidence="10">Whole sample</tissue>
    </source>
</reference>
<keyword evidence="8" id="KW-1133">Transmembrane helix</keyword>
<dbReference type="RefSeq" id="XP_022309511.1">
    <property type="nucleotide sequence ID" value="XM_022453803.1"/>
</dbReference>
<name>A0A8B8C3F8_CRAVI</name>
<keyword evidence="5 6" id="KW-0472">Membrane</keyword>
<dbReference type="Proteomes" id="UP000694844">
    <property type="component" value="Chromosome 9"/>
</dbReference>
<keyword evidence="4 6" id="KW-0333">Golgi apparatus</keyword>
<evidence type="ECO:0000256" key="8">
    <source>
        <dbReference type="SAM" id="Phobius"/>
    </source>
</evidence>
<dbReference type="GO" id="GO:0005901">
    <property type="term" value="C:caveola"/>
    <property type="evidence" value="ECO:0007669"/>
    <property type="project" value="UniProtKB-SubCell"/>
</dbReference>
<gene>
    <name evidence="10" type="primary">LOC111115162</name>
</gene>
<dbReference type="InterPro" id="IPR001612">
    <property type="entry name" value="Caveolin"/>
</dbReference>
<dbReference type="GO" id="GO:0000139">
    <property type="term" value="C:Golgi membrane"/>
    <property type="evidence" value="ECO:0007669"/>
    <property type="project" value="UniProtKB-SubCell"/>
</dbReference>
<comment type="similarity">
    <text evidence="2 6">Belongs to the caveolin family.</text>
</comment>
<comment type="subcellular location">
    <subcellularLocation>
        <location evidence="1 6">Cell membrane</location>
        <topology evidence="1 6">Peripheral membrane protein</topology>
    </subcellularLocation>
    <subcellularLocation>
        <location evidence="6">Golgi apparatus membrane</location>
        <topology evidence="6">Peripheral membrane protein</topology>
    </subcellularLocation>
    <subcellularLocation>
        <location evidence="6">Membrane</location>
        <location evidence="6">Caveola</location>
        <topology evidence="6">Peripheral membrane protein</topology>
    </subcellularLocation>
</comment>
<dbReference type="GO" id="GO:0060090">
    <property type="term" value="F:molecular adaptor activity"/>
    <property type="evidence" value="ECO:0007669"/>
    <property type="project" value="TreeGrafter"/>
</dbReference>
<dbReference type="GeneID" id="111115162"/>
<sequence length="211" mass="23959">MTDRRSQYEGIDDSETINFTIPLEETRETVPLSPPKSPATRRAPPPPVMQETTVQSSPKTTSSPGSAPSKPVTPQSAPQSSKIDMEERDPTRMNDIVKVEFEDMFAEPVGSYSFDAIWRLSFNVFTTTKFWCYRILSLLCALPLSFCWGIYFACLTFEHIWCSVPSMRVFKVLVQPIGYMWSTCLQLIFEPFCTSVGLIFSNIRLVVKKDT</sequence>
<accession>A0A8B8C3F8</accession>
<evidence type="ECO:0000256" key="2">
    <source>
        <dbReference type="ARBA" id="ARBA00010988"/>
    </source>
</evidence>
<feature type="transmembrane region" description="Helical" evidence="8">
    <location>
        <begin position="178"/>
        <end position="200"/>
    </location>
</feature>
<dbReference type="PANTHER" id="PTHR10844">
    <property type="entry name" value="CAVEOLIN"/>
    <property type="match status" value="1"/>
</dbReference>
<keyword evidence="3 6" id="KW-1003">Cell membrane</keyword>
<feature type="compositionally biased region" description="Pro residues" evidence="7">
    <location>
        <begin position="32"/>
        <end position="48"/>
    </location>
</feature>
<comment type="function">
    <text evidence="6">May act as a scaffolding protein within caveolar membranes. Interacts directly with G-protein alpha subunits and can functionally regulate their activity.</text>
</comment>
<dbReference type="GO" id="GO:0070836">
    <property type="term" value="P:caveola assembly"/>
    <property type="evidence" value="ECO:0007669"/>
    <property type="project" value="InterPro"/>
</dbReference>
<proteinExistence type="inferred from homology"/>
<evidence type="ECO:0000313" key="10">
    <source>
        <dbReference type="RefSeq" id="XP_022309511.1"/>
    </source>
</evidence>
<dbReference type="PANTHER" id="PTHR10844:SF19">
    <property type="entry name" value="CAVEOLIN-2"/>
    <property type="match status" value="1"/>
</dbReference>
<dbReference type="Pfam" id="PF01146">
    <property type="entry name" value="Caveolin"/>
    <property type="match status" value="1"/>
</dbReference>
<feature type="compositionally biased region" description="Polar residues" evidence="7">
    <location>
        <begin position="50"/>
        <end position="82"/>
    </location>
</feature>
<dbReference type="AlphaFoldDB" id="A0A8B8C3F8"/>
<keyword evidence="8" id="KW-0812">Transmembrane</keyword>
<evidence type="ECO:0000256" key="5">
    <source>
        <dbReference type="ARBA" id="ARBA00023136"/>
    </source>
</evidence>
<evidence type="ECO:0000256" key="4">
    <source>
        <dbReference type="ARBA" id="ARBA00023034"/>
    </source>
</evidence>
<dbReference type="OrthoDB" id="5917823at2759"/>
<organism evidence="9 10">
    <name type="scientific">Crassostrea virginica</name>
    <name type="common">Eastern oyster</name>
    <dbReference type="NCBI Taxonomy" id="6565"/>
    <lineage>
        <taxon>Eukaryota</taxon>
        <taxon>Metazoa</taxon>
        <taxon>Spiralia</taxon>
        <taxon>Lophotrochozoa</taxon>
        <taxon>Mollusca</taxon>
        <taxon>Bivalvia</taxon>
        <taxon>Autobranchia</taxon>
        <taxon>Pteriomorphia</taxon>
        <taxon>Ostreida</taxon>
        <taxon>Ostreoidea</taxon>
        <taxon>Ostreidae</taxon>
        <taxon>Crassostrea</taxon>
    </lineage>
</organism>
<keyword evidence="9" id="KW-1185">Reference proteome</keyword>
<evidence type="ECO:0000256" key="7">
    <source>
        <dbReference type="SAM" id="MobiDB-lite"/>
    </source>
</evidence>
<evidence type="ECO:0000256" key="3">
    <source>
        <dbReference type="ARBA" id="ARBA00022475"/>
    </source>
</evidence>
<dbReference type="KEGG" id="cvn:111115162"/>
<evidence type="ECO:0000256" key="6">
    <source>
        <dbReference type="RuleBase" id="RU000680"/>
    </source>
</evidence>
<evidence type="ECO:0000256" key="1">
    <source>
        <dbReference type="ARBA" id="ARBA00004202"/>
    </source>
</evidence>
<feature type="transmembrane region" description="Helical" evidence="8">
    <location>
        <begin position="135"/>
        <end position="158"/>
    </location>
</feature>
<feature type="region of interest" description="Disordered" evidence="7">
    <location>
        <begin position="1"/>
        <end position="89"/>
    </location>
</feature>
<protein>
    <recommendedName>
        <fullName evidence="6">Caveolin</fullName>
    </recommendedName>
</protein>
<evidence type="ECO:0000313" key="9">
    <source>
        <dbReference type="Proteomes" id="UP000694844"/>
    </source>
</evidence>